<accession>A0A0L0WAY1</accession>
<evidence type="ECO:0000256" key="1">
    <source>
        <dbReference type="SAM" id="SignalP"/>
    </source>
</evidence>
<dbReference type="Gene3D" id="2.40.50.480">
    <property type="match status" value="1"/>
</dbReference>
<dbReference type="OrthoDB" id="8719215at2"/>
<dbReference type="PANTHER" id="PTHR36433">
    <property type="entry name" value="HYPOTHETICAL CYTOSOLIC PROTEIN"/>
    <property type="match status" value="1"/>
</dbReference>
<keyword evidence="3" id="KW-1185">Reference proteome</keyword>
<name>A0A0L0WAY1_GOTPU</name>
<feature type="signal peptide" evidence="1">
    <location>
        <begin position="1"/>
        <end position="19"/>
    </location>
</feature>
<dbReference type="AlphaFoldDB" id="A0A0L0WAY1"/>
<dbReference type="Pfam" id="PF06486">
    <property type="entry name" value="DUF1093"/>
    <property type="match status" value="1"/>
</dbReference>
<comment type="caution">
    <text evidence="2">The sequence shown here is derived from an EMBL/GenBank/DDBJ whole genome shotgun (WGS) entry which is preliminary data.</text>
</comment>
<evidence type="ECO:0008006" key="4">
    <source>
        <dbReference type="Google" id="ProtNLM"/>
    </source>
</evidence>
<evidence type="ECO:0000313" key="3">
    <source>
        <dbReference type="Proteomes" id="UP000037267"/>
    </source>
</evidence>
<protein>
    <recommendedName>
        <fullName evidence="4">DUF1093 domain-containing protein</fullName>
    </recommendedName>
</protein>
<sequence length="123" mass="14060">MKKYILTISALFMCISLLAGCSNSFKQLINKIANDKYYVKITEEGTLIEDKVKEDKTSISVGYTLVAYDKNGVEKKISFKVGEQLKQNSYLLLYLSDIEGVTSYKKIKEEDLPKKVKEKFNVK</sequence>
<organism evidence="2 3">
    <name type="scientific">Gottschalkia purinilytica</name>
    <name type="common">Clostridium purinilyticum</name>
    <dbReference type="NCBI Taxonomy" id="1503"/>
    <lineage>
        <taxon>Bacteria</taxon>
        <taxon>Bacillati</taxon>
        <taxon>Bacillota</taxon>
        <taxon>Tissierellia</taxon>
        <taxon>Tissierellales</taxon>
        <taxon>Gottschalkiaceae</taxon>
        <taxon>Gottschalkia</taxon>
    </lineage>
</organism>
<dbReference type="InterPro" id="IPR006542">
    <property type="entry name" value="DUF1093"/>
</dbReference>
<dbReference type="STRING" id="1503.CLPU_6c01650"/>
<proteinExistence type="predicted"/>
<evidence type="ECO:0000313" key="2">
    <source>
        <dbReference type="EMBL" id="KNF08679.1"/>
    </source>
</evidence>
<gene>
    <name evidence="2" type="ORF">CLPU_6c01650</name>
</gene>
<reference evidence="3" key="1">
    <citation type="submission" date="2015-07" db="EMBL/GenBank/DDBJ databases">
        <title>Draft genome sequence of the purine-degrading Gottschalkia purinilyticum DSM 1384 (formerly Clostridium purinilyticum).</title>
        <authorList>
            <person name="Poehlein A."/>
            <person name="Schiel-Bengelsdorf B."/>
            <person name="Bengelsdorf F.R."/>
            <person name="Daniel R."/>
            <person name="Duerre P."/>
        </authorList>
    </citation>
    <scope>NUCLEOTIDE SEQUENCE [LARGE SCALE GENOMIC DNA]</scope>
    <source>
        <strain evidence="3">DSM 1384</strain>
    </source>
</reference>
<dbReference type="PROSITE" id="PS51257">
    <property type="entry name" value="PROKAR_LIPOPROTEIN"/>
    <property type="match status" value="1"/>
</dbReference>
<dbReference type="InterPro" id="IPR036166">
    <property type="entry name" value="YxeA-like_sf"/>
</dbReference>
<dbReference type="RefSeq" id="WP_050355192.1">
    <property type="nucleotide sequence ID" value="NZ_LGSS01000006.1"/>
</dbReference>
<dbReference type="EMBL" id="LGSS01000006">
    <property type="protein sequence ID" value="KNF08679.1"/>
    <property type="molecule type" value="Genomic_DNA"/>
</dbReference>
<keyword evidence="1" id="KW-0732">Signal</keyword>
<dbReference type="Proteomes" id="UP000037267">
    <property type="component" value="Unassembled WGS sequence"/>
</dbReference>
<dbReference type="PANTHER" id="PTHR36433:SF2">
    <property type="entry name" value="YXEA FAMILY PROTEIN"/>
    <property type="match status" value="1"/>
</dbReference>
<feature type="chain" id="PRO_5038529919" description="DUF1093 domain-containing protein" evidence="1">
    <location>
        <begin position="20"/>
        <end position="123"/>
    </location>
</feature>
<dbReference type="SUPFAM" id="SSF159121">
    <property type="entry name" value="BC4932-like"/>
    <property type="match status" value="1"/>
</dbReference>
<dbReference type="NCBIfam" id="TIGR01655">
    <property type="entry name" value="yxeA_fam"/>
    <property type="match status" value="1"/>
</dbReference>